<evidence type="ECO:0000313" key="2">
    <source>
        <dbReference type="Proteomes" id="UP001627154"/>
    </source>
</evidence>
<organism evidence="1 2">
    <name type="scientific">Trichogramma kaykai</name>
    <dbReference type="NCBI Taxonomy" id="54128"/>
    <lineage>
        <taxon>Eukaryota</taxon>
        <taxon>Metazoa</taxon>
        <taxon>Ecdysozoa</taxon>
        <taxon>Arthropoda</taxon>
        <taxon>Hexapoda</taxon>
        <taxon>Insecta</taxon>
        <taxon>Pterygota</taxon>
        <taxon>Neoptera</taxon>
        <taxon>Endopterygota</taxon>
        <taxon>Hymenoptera</taxon>
        <taxon>Apocrita</taxon>
        <taxon>Proctotrupomorpha</taxon>
        <taxon>Chalcidoidea</taxon>
        <taxon>Trichogrammatidae</taxon>
        <taxon>Trichogramma</taxon>
    </lineage>
</organism>
<evidence type="ECO:0008006" key="3">
    <source>
        <dbReference type="Google" id="ProtNLM"/>
    </source>
</evidence>
<name>A0ABD2WRD9_9HYME</name>
<comment type="caution">
    <text evidence="1">The sequence shown here is derived from an EMBL/GenBank/DDBJ whole genome shotgun (WGS) entry which is preliminary data.</text>
</comment>
<dbReference type="Proteomes" id="UP001627154">
    <property type="component" value="Unassembled WGS sequence"/>
</dbReference>
<accession>A0ABD2WRD9</accession>
<dbReference type="EMBL" id="JBJJXI010000082">
    <property type="protein sequence ID" value="KAL3395432.1"/>
    <property type="molecule type" value="Genomic_DNA"/>
</dbReference>
<gene>
    <name evidence="1" type="ORF">TKK_010534</name>
</gene>
<evidence type="ECO:0000313" key="1">
    <source>
        <dbReference type="EMBL" id="KAL3395432.1"/>
    </source>
</evidence>
<proteinExistence type="predicted"/>
<keyword evidence="2" id="KW-1185">Reference proteome</keyword>
<protein>
    <recommendedName>
        <fullName evidence="3">Secreted protein</fullName>
    </recommendedName>
</protein>
<reference evidence="1 2" key="1">
    <citation type="journal article" date="2024" name="bioRxiv">
        <title>A reference genome for Trichogramma kaykai: A tiny desert-dwelling parasitoid wasp with competing sex-ratio distorters.</title>
        <authorList>
            <person name="Culotta J."/>
            <person name="Lindsey A.R."/>
        </authorList>
    </citation>
    <scope>NUCLEOTIDE SEQUENCE [LARGE SCALE GENOMIC DNA]</scope>
    <source>
        <strain evidence="1 2">KSX58</strain>
    </source>
</reference>
<sequence>MKTHKQPLISWHVVLYFHARSNLHTHTHTCTRIHGTQGIRRQLLVDELDLGDLKSDPTCEIIISLWVLIHVHSVCKRAMRRLAFVIIDTHYN</sequence>
<dbReference type="AlphaFoldDB" id="A0ABD2WRD9"/>